<dbReference type="EMBL" id="QHHQ01000003">
    <property type="protein sequence ID" value="RAI00969.1"/>
    <property type="molecule type" value="Genomic_DNA"/>
</dbReference>
<feature type="site" description="Participates in a stacking interaction with the thymidine ring of dTDP-4-oxo-6-deoxyglucose" evidence="8">
    <location>
        <position position="135"/>
    </location>
</feature>
<gene>
    <name evidence="9" type="ORF">DLJ53_17225</name>
</gene>
<reference evidence="9 10" key="1">
    <citation type="submission" date="2018-05" db="EMBL/GenBank/DDBJ databases">
        <title>Acuticoccus sediminis sp. nov., isolated from deep-sea sediment of Indian Ocean.</title>
        <authorList>
            <person name="Liu X."/>
            <person name="Lai Q."/>
            <person name="Du Y."/>
            <person name="Sun F."/>
            <person name="Zhang X."/>
            <person name="Wang S."/>
            <person name="Shao Z."/>
        </authorList>
    </citation>
    <scope>NUCLEOTIDE SEQUENCE [LARGE SCALE GENOMIC DNA]</scope>
    <source>
        <strain evidence="9 10">PTG4-2</strain>
    </source>
</reference>
<dbReference type="CDD" id="cd00438">
    <property type="entry name" value="cupin_RmlC"/>
    <property type="match status" value="1"/>
</dbReference>
<protein>
    <recommendedName>
        <fullName evidence="4">dTDP-4-dehydrorhamnose 3,5-epimerase</fullName>
        <ecNumber evidence="3">5.1.3.13</ecNumber>
    </recommendedName>
    <alternativeName>
        <fullName evidence="6">Thymidine diphospho-4-keto-rhamnose 3,5-epimerase</fullName>
    </alternativeName>
    <alternativeName>
        <fullName evidence="5">dTDP-4-keto-6-deoxyglucose 3,5-epimerase</fullName>
    </alternativeName>
    <alternativeName>
        <fullName evidence="7">dTDP-6-deoxy-D-xylo-4-hexulose 3,5-epimerase</fullName>
    </alternativeName>
</protein>
<dbReference type="Proteomes" id="UP000249590">
    <property type="component" value="Unassembled WGS sequence"/>
</dbReference>
<dbReference type="InterPro" id="IPR011051">
    <property type="entry name" value="RmlC_Cupin_sf"/>
</dbReference>
<dbReference type="Gene3D" id="2.60.120.10">
    <property type="entry name" value="Jelly Rolls"/>
    <property type="match status" value="1"/>
</dbReference>
<dbReference type="InterPro" id="IPR014710">
    <property type="entry name" value="RmlC-like_jellyroll"/>
</dbReference>
<dbReference type="PANTHER" id="PTHR21047">
    <property type="entry name" value="DTDP-6-DEOXY-D-GLUCOSE-3,5 EPIMERASE"/>
    <property type="match status" value="1"/>
</dbReference>
<evidence type="ECO:0000256" key="4">
    <source>
        <dbReference type="ARBA" id="ARBA00019595"/>
    </source>
</evidence>
<evidence type="ECO:0000256" key="8">
    <source>
        <dbReference type="PIRSR" id="PIRSR600888-3"/>
    </source>
</evidence>
<sequence length="196" mass="21446">MKVETTPIEGCLLVRTTVLQDERGFFLETYKQSALTEALGRPHRFAQGNHSRSRAGVLRGFHAEPWDKLVAVASGRALIVVADPRPESPTFGAHVTFELGDAPGTRDRVFVAAGLGNAFYCHTDVDYLNDVSAEFDPATRGGFSWSDPFIGVAWPTEEPALSPKDMSLSRLSEQHADHPAVIAWREGRQSVASRLA</sequence>
<evidence type="ECO:0000313" key="9">
    <source>
        <dbReference type="EMBL" id="RAI00969.1"/>
    </source>
</evidence>
<dbReference type="OrthoDB" id="9800680at2"/>
<dbReference type="InterPro" id="IPR000888">
    <property type="entry name" value="RmlC-like"/>
</dbReference>
<dbReference type="GO" id="GO:0008830">
    <property type="term" value="F:dTDP-4-dehydrorhamnose 3,5-epimerase activity"/>
    <property type="evidence" value="ECO:0007669"/>
    <property type="project" value="UniProtKB-EC"/>
</dbReference>
<dbReference type="GO" id="GO:0005829">
    <property type="term" value="C:cytosol"/>
    <property type="evidence" value="ECO:0007669"/>
    <property type="project" value="TreeGrafter"/>
</dbReference>
<evidence type="ECO:0000313" key="10">
    <source>
        <dbReference type="Proteomes" id="UP000249590"/>
    </source>
</evidence>
<dbReference type="GO" id="GO:0000271">
    <property type="term" value="P:polysaccharide biosynthetic process"/>
    <property type="evidence" value="ECO:0007669"/>
    <property type="project" value="TreeGrafter"/>
</dbReference>
<organism evidence="9 10">
    <name type="scientific">Acuticoccus sediminis</name>
    <dbReference type="NCBI Taxonomy" id="2184697"/>
    <lineage>
        <taxon>Bacteria</taxon>
        <taxon>Pseudomonadati</taxon>
        <taxon>Pseudomonadota</taxon>
        <taxon>Alphaproteobacteria</taxon>
        <taxon>Hyphomicrobiales</taxon>
        <taxon>Amorphaceae</taxon>
        <taxon>Acuticoccus</taxon>
    </lineage>
</organism>
<keyword evidence="10" id="KW-1185">Reference proteome</keyword>
<dbReference type="Pfam" id="PF00908">
    <property type="entry name" value="dTDP_sugar_isom"/>
    <property type="match status" value="1"/>
</dbReference>
<comment type="caution">
    <text evidence="9">The sequence shown here is derived from an EMBL/GenBank/DDBJ whole genome shotgun (WGS) entry which is preliminary data.</text>
</comment>
<dbReference type="PANTHER" id="PTHR21047:SF2">
    <property type="entry name" value="THYMIDINE DIPHOSPHO-4-KETO-RHAMNOSE 3,5-EPIMERASE"/>
    <property type="match status" value="1"/>
</dbReference>
<evidence type="ECO:0000256" key="6">
    <source>
        <dbReference type="ARBA" id="ARBA00031424"/>
    </source>
</evidence>
<comment type="catalytic activity">
    <reaction evidence="1">
        <text>dTDP-4-dehydro-6-deoxy-alpha-D-glucose = dTDP-4-dehydro-beta-L-rhamnose</text>
        <dbReference type="Rhea" id="RHEA:16969"/>
        <dbReference type="ChEBI" id="CHEBI:57649"/>
        <dbReference type="ChEBI" id="CHEBI:62830"/>
        <dbReference type="EC" id="5.1.3.13"/>
    </reaction>
</comment>
<evidence type="ECO:0000256" key="2">
    <source>
        <dbReference type="ARBA" id="ARBA00001997"/>
    </source>
</evidence>
<evidence type="ECO:0000256" key="7">
    <source>
        <dbReference type="ARBA" id="ARBA00033311"/>
    </source>
</evidence>
<dbReference type="EC" id="5.1.3.13" evidence="3"/>
<dbReference type="AlphaFoldDB" id="A0A8B2NSC8"/>
<dbReference type="RefSeq" id="WP_111347480.1">
    <property type="nucleotide sequence ID" value="NZ_JAIWKD010000004.1"/>
</dbReference>
<name>A0A8B2NSC8_9HYPH</name>
<dbReference type="SUPFAM" id="SSF51182">
    <property type="entry name" value="RmlC-like cupins"/>
    <property type="match status" value="1"/>
</dbReference>
<evidence type="ECO:0000256" key="1">
    <source>
        <dbReference type="ARBA" id="ARBA00001298"/>
    </source>
</evidence>
<evidence type="ECO:0000256" key="5">
    <source>
        <dbReference type="ARBA" id="ARBA00029758"/>
    </source>
</evidence>
<evidence type="ECO:0000256" key="3">
    <source>
        <dbReference type="ARBA" id="ARBA00012098"/>
    </source>
</evidence>
<proteinExistence type="predicted"/>
<comment type="function">
    <text evidence="2">Catalyzes the epimerization of the C3' and C5'positions of dTDP-6-deoxy-D-xylo-4-hexulose, forming dTDP-6-deoxy-L-lyxo-4-hexulose.</text>
</comment>
<accession>A0A8B2NSC8</accession>